<accession>A0ABN0V073</accession>
<proteinExistence type="predicted"/>
<protein>
    <submittedName>
        <fullName evidence="1">DUF3445 domain-containing protein</fullName>
    </submittedName>
</protein>
<sequence>MIERFPFPFRADTFRYGTNVERARTPVRTEAGSWGSALIDVDAGYRTELAERARILAADPGRLTVRPSAGPACWDAMVTVLRELSVSRSDVMRLDVAGERYRWRNDLLGVDVSFREGDALPGGPLGFLGSQIQDDIVLLDQREGALWMEAGLVTFAAGWSVAFDVGMTFTEIHGPVPRVHEDGVVARAERFLMRLQPGDEYRRTNWSVTLDGWLDQSTEAYPAWGPVRSAAGSLAGDELARRLCLRVEVQHLIRLGHSGAILFLIRTYLASLAEIATVPAWRRRFGRVLAELPDDMASYKGLAPFRDAAVRWLLPSSPAARDAGE</sequence>
<evidence type="ECO:0000313" key="2">
    <source>
        <dbReference type="Proteomes" id="UP001500967"/>
    </source>
</evidence>
<gene>
    <name evidence="1" type="ORF">GCM10009539_64740</name>
</gene>
<dbReference type="InterPro" id="IPR021848">
    <property type="entry name" value="HODM_asu-like"/>
</dbReference>
<dbReference type="RefSeq" id="WP_344652725.1">
    <property type="nucleotide sequence ID" value="NZ_BAAAGX010000028.1"/>
</dbReference>
<dbReference type="EMBL" id="BAAAGX010000028">
    <property type="protein sequence ID" value="GAA0268706.1"/>
    <property type="molecule type" value="Genomic_DNA"/>
</dbReference>
<reference evidence="1 2" key="1">
    <citation type="journal article" date="2019" name="Int. J. Syst. Evol. Microbiol.">
        <title>The Global Catalogue of Microorganisms (GCM) 10K type strain sequencing project: providing services to taxonomists for standard genome sequencing and annotation.</title>
        <authorList>
            <consortium name="The Broad Institute Genomics Platform"/>
            <consortium name="The Broad Institute Genome Sequencing Center for Infectious Disease"/>
            <person name="Wu L."/>
            <person name="Ma J."/>
        </authorList>
    </citation>
    <scope>NUCLEOTIDE SEQUENCE [LARGE SCALE GENOMIC DNA]</scope>
    <source>
        <strain evidence="1 2">JCM 10425</strain>
    </source>
</reference>
<dbReference type="Pfam" id="PF11927">
    <property type="entry name" value="HODM_asu-like"/>
    <property type="match status" value="1"/>
</dbReference>
<name>A0ABN0V073_9ACTN</name>
<dbReference type="Proteomes" id="UP001500967">
    <property type="component" value="Unassembled WGS sequence"/>
</dbReference>
<organism evidence="1 2">
    <name type="scientific">Cryptosporangium japonicum</name>
    <dbReference type="NCBI Taxonomy" id="80872"/>
    <lineage>
        <taxon>Bacteria</taxon>
        <taxon>Bacillati</taxon>
        <taxon>Actinomycetota</taxon>
        <taxon>Actinomycetes</taxon>
        <taxon>Cryptosporangiales</taxon>
        <taxon>Cryptosporangiaceae</taxon>
        <taxon>Cryptosporangium</taxon>
    </lineage>
</organism>
<keyword evidence="2" id="KW-1185">Reference proteome</keyword>
<comment type="caution">
    <text evidence="1">The sequence shown here is derived from an EMBL/GenBank/DDBJ whole genome shotgun (WGS) entry which is preliminary data.</text>
</comment>
<evidence type="ECO:0000313" key="1">
    <source>
        <dbReference type="EMBL" id="GAA0268706.1"/>
    </source>
</evidence>